<accession>A0A165M0H0</accession>
<evidence type="ECO:0000313" key="2">
    <source>
        <dbReference type="EMBL" id="KZV98591.1"/>
    </source>
</evidence>
<dbReference type="EMBL" id="KV425917">
    <property type="protein sequence ID" value="KZV98591.1"/>
    <property type="molecule type" value="Genomic_DNA"/>
</dbReference>
<feature type="transmembrane region" description="Helical" evidence="1">
    <location>
        <begin position="6"/>
        <end position="26"/>
    </location>
</feature>
<evidence type="ECO:0000256" key="1">
    <source>
        <dbReference type="SAM" id="Phobius"/>
    </source>
</evidence>
<dbReference type="AlphaFoldDB" id="A0A165M0H0"/>
<organism evidence="2 3">
    <name type="scientific">Exidia glandulosa HHB12029</name>
    <dbReference type="NCBI Taxonomy" id="1314781"/>
    <lineage>
        <taxon>Eukaryota</taxon>
        <taxon>Fungi</taxon>
        <taxon>Dikarya</taxon>
        <taxon>Basidiomycota</taxon>
        <taxon>Agaricomycotina</taxon>
        <taxon>Agaricomycetes</taxon>
        <taxon>Auriculariales</taxon>
        <taxon>Exidiaceae</taxon>
        <taxon>Exidia</taxon>
    </lineage>
</organism>
<name>A0A165M0H0_EXIGL</name>
<reference evidence="2 3" key="1">
    <citation type="journal article" date="2016" name="Mol. Biol. Evol.">
        <title>Comparative Genomics of Early-Diverging Mushroom-Forming Fungi Provides Insights into the Origins of Lignocellulose Decay Capabilities.</title>
        <authorList>
            <person name="Nagy L.G."/>
            <person name="Riley R."/>
            <person name="Tritt A."/>
            <person name="Adam C."/>
            <person name="Daum C."/>
            <person name="Floudas D."/>
            <person name="Sun H."/>
            <person name="Yadav J.S."/>
            <person name="Pangilinan J."/>
            <person name="Larsson K.H."/>
            <person name="Matsuura K."/>
            <person name="Barry K."/>
            <person name="Labutti K."/>
            <person name="Kuo R."/>
            <person name="Ohm R.A."/>
            <person name="Bhattacharya S.S."/>
            <person name="Shirouzu T."/>
            <person name="Yoshinaga Y."/>
            <person name="Martin F.M."/>
            <person name="Grigoriev I.V."/>
            <person name="Hibbett D.S."/>
        </authorList>
    </citation>
    <scope>NUCLEOTIDE SEQUENCE [LARGE SCALE GENOMIC DNA]</scope>
    <source>
        <strain evidence="2 3">HHB12029</strain>
    </source>
</reference>
<keyword evidence="1" id="KW-0472">Membrane</keyword>
<dbReference type="Proteomes" id="UP000077266">
    <property type="component" value="Unassembled WGS sequence"/>
</dbReference>
<proteinExistence type="predicted"/>
<sequence>MASRLLRFYSFACLSTLVLLCALVMIRLDSWNAPLAPIITFHGRRECGIMHHIRVQSSARRGGKRYPSATVSFLFWLGAREI</sequence>
<protein>
    <submittedName>
        <fullName evidence="2">Uncharacterized protein</fullName>
    </submittedName>
</protein>
<keyword evidence="1" id="KW-0812">Transmembrane</keyword>
<gene>
    <name evidence="2" type="ORF">EXIGLDRAFT_727663</name>
</gene>
<keyword evidence="3" id="KW-1185">Reference proteome</keyword>
<keyword evidence="1" id="KW-1133">Transmembrane helix</keyword>
<evidence type="ECO:0000313" key="3">
    <source>
        <dbReference type="Proteomes" id="UP000077266"/>
    </source>
</evidence>
<dbReference type="InParanoid" id="A0A165M0H0"/>